<evidence type="ECO:0000256" key="4">
    <source>
        <dbReference type="ARBA" id="ARBA00022833"/>
    </source>
</evidence>
<dbReference type="InterPro" id="IPR010252">
    <property type="entry name" value="HutF"/>
</dbReference>
<comment type="cofactor">
    <cofactor evidence="1">
        <name>Zn(2+)</name>
        <dbReference type="ChEBI" id="CHEBI:29105"/>
    </cofactor>
</comment>
<dbReference type="OrthoDB" id="9796020at2"/>
<dbReference type="InterPro" id="IPR055156">
    <property type="entry name" value="HutF-like_N"/>
</dbReference>
<reference evidence="7 8" key="1">
    <citation type="submission" date="2015-09" db="EMBL/GenBank/DDBJ databases">
        <title>Draft Genome Sequence of the Strain BR 3267 (Bradyrhizobium yuanmingense) recommended as inoculant for cowpea in Brazil.</title>
        <authorList>
            <person name="Simoes-Araujo J.L."/>
            <person name="Zilli J.E."/>
        </authorList>
    </citation>
    <scope>NUCLEOTIDE SEQUENCE [LARGE SCALE GENOMIC DNA]</scope>
    <source>
        <strain evidence="7 8">BR3267</strain>
    </source>
</reference>
<dbReference type="RefSeq" id="WP_057026644.1">
    <property type="nucleotide sequence ID" value="NZ_LJYF01000009.1"/>
</dbReference>
<name>A0A0R3CPY4_9BRAD</name>
<dbReference type="Pfam" id="PF22429">
    <property type="entry name" value="HutF_N"/>
    <property type="match status" value="1"/>
</dbReference>
<evidence type="ECO:0000256" key="3">
    <source>
        <dbReference type="ARBA" id="ARBA00022801"/>
    </source>
</evidence>
<protein>
    <submittedName>
        <fullName evidence="7">N-formimino-L-glutamate deiminase</fullName>
    </submittedName>
</protein>
<evidence type="ECO:0000313" key="8">
    <source>
        <dbReference type="Proteomes" id="UP000051380"/>
    </source>
</evidence>
<dbReference type="NCBIfam" id="TIGR02022">
    <property type="entry name" value="hutF"/>
    <property type="match status" value="1"/>
</dbReference>
<keyword evidence="4" id="KW-0862">Zinc</keyword>
<evidence type="ECO:0000256" key="1">
    <source>
        <dbReference type="ARBA" id="ARBA00001947"/>
    </source>
</evidence>
<dbReference type="GO" id="GO:0005829">
    <property type="term" value="C:cytosol"/>
    <property type="evidence" value="ECO:0007669"/>
    <property type="project" value="TreeGrafter"/>
</dbReference>
<dbReference type="CDD" id="cd01313">
    <property type="entry name" value="Met_dep_hydrolase_E"/>
    <property type="match status" value="1"/>
</dbReference>
<dbReference type="SUPFAM" id="SSF51338">
    <property type="entry name" value="Composite domain of metallo-dependent hydrolases"/>
    <property type="match status" value="1"/>
</dbReference>
<dbReference type="PANTHER" id="PTHR11271">
    <property type="entry name" value="GUANINE DEAMINASE"/>
    <property type="match status" value="1"/>
</dbReference>
<evidence type="ECO:0000259" key="5">
    <source>
        <dbReference type="Pfam" id="PF01979"/>
    </source>
</evidence>
<organism evidence="7 8">
    <name type="scientific">Bradyrhizobium yuanmingense</name>
    <dbReference type="NCBI Taxonomy" id="108015"/>
    <lineage>
        <taxon>Bacteria</taxon>
        <taxon>Pseudomonadati</taxon>
        <taxon>Pseudomonadota</taxon>
        <taxon>Alphaproteobacteria</taxon>
        <taxon>Hyphomicrobiales</taxon>
        <taxon>Nitrobacteraceae</taxon>
        <taxon>Bradyrhizobium</taxon>
    </lineage>
</organism>
<keyword evidence="2" id="KW-0479">Metal-binding</keyword>
<dbReference type="Pfam" id="PF01979">
    <property type="entry name" value="Amidohydro_1"/>
    <property type="match status" value="1"/>
</dbReference>
<dbReference type="Gene3D" id="2.30.40.10">
    <property type="entry name" value="Urease, subunit C, domain 1"/>
    <property type="match status" value="1"/>
</dbReference>
<dbReference type="GO" id="GO:0046872">
    <property type="term" value="F:metal ion binding"/>
    <property type="evidence" value="ECO:0007669"/>
    <property type="project" value="UniProtKB-KW"/>
</dbReference>
<dbReference type="NCBIfam" id="NF006684">
    <property type="entry name" value="PRK09229.1-5"/>
    <property type="match status" value="1"/>
</dbReference>
<dbReference type="SUPFAM" id="SSF51556">
    <property type="entry name" value="Metallo-dependent hydrolases"/>
    <property type="match status" value="1"/>
</dbReference>
<dbReference type="PANTHER" id="PTHR11271:SF48">
    <property type="entry name" value="AMIDOHYDROLASE-RELATED DOMAIN-CONTAINING PROTEIN"/>
    <property type="match status" value="1"/>
</dbReference>
<dbReference type="EMBL" id="LJYF01000009">
    <property type="protein sequence ID" value="KRP99834.1"/>
    <property type="molecule type" value="Genomic_DNA"/>
</dbReference>
<gene>
    <name evidence="7" type="ORF">AOQ72_11720</name>
</gene>
<dbReference type="InterPro" id="IPR006680">
    <property type="entry name" value="Amidohydro-rel"/>
</dbReference>
<dbReference type="InterPro" id="IPR032466">
    <property type="entry name" value="Metal_Hydrolase"/>
</dbReference>
<dbReference type="AlphaFoldDB" id="A0A0R3CPY4"/>
<comment type="caution">
    <text evidence="7">The sequence shown here is derived from an EMBL/GenBank/DDBJ whole genome shotgun (WGS) entry which is preliminary data.</text>
</comment>
<dbReference type="Proteomes" id="UP000051380">
    <property type="component" value="Unassembled WGS sequence"/>
</dbReference>
<feature type="domain" description="Formimidoylglutamate deiminase N-terminal" evidence="6">
    <location>
        <begin position="1"/>
        <end position="45"/>
    </location>
</feature>
<dbReference type="Gene3D" id="3.20.20.140">
    <property type="entry name" value="Metal-dependent hydrolases"/>
    <property type="match status" value="1"/>
</dbReference>
<dbReference type="NCBIfam" id="NF006683">
    <property type="entry name" value="PRK09229.1-4"/>
    <property type="match status" value="1"/>
</dbReference>
<evidence type="ECO:0000313" key="7">
    <source>
        <dbReference type="EMBL" id="KRP99834.1"/>
    </source>
</evidence>
<sequence length="452" mass="47708">MTRLHFASALLPSGWANDVQVVIAAGAIAAVTPGVAASAGDERHAIALPGLASLHSHAFQRGMAGLAELRGDSTDTFWTWRETMYRFALAMTPDDVAAVATLLYVEMLEQGFTRVGEFHYLHHDRDGSPYADPSEMAARIAQAAEASGIALTLLPSFYAHSSFGGAAPHAGQRRFICSVDQFAALMAASRQAISALPGANIGIAPHSLRAVTPDELAAIIPLAEGGPVHIHAAEQVKEVEDCLAWSGRRPVQWLLEHAPVDQRWCLIHATHMTNEEVTAFAKTGAVAGLCPITEASLGDGIFPAREFLDAGGFFGVGTDSNVLIGAADELRQLEYGQRLKHRQRNVLSGGAGRSTGRSLFDGALAGGARALVQPTVGLTPGARADIITLDTAHPSLAGRAQDAVIDGWIFSAGGAAIDCVWAGGNKVVERGQHGLRQAARERFNASMRRLVA</sequence>
<dbReference type="NCBIfam" id="NF006681">
    <property type="entry name" value="PRK09229.1-2"/>
    <property type="match status" value="1"/>
</dbReference>
<evidence type="ECO:0000259" key="6">
    <source>
        <dbReference type="Pfam" id="PF22429"/>
    </source>
</evidence>
<evidence type="ECO:0000256" key="2">
    <source>
        <dbReference type="ARBA" id="ARBA00022723"/>
    </source>
</evidence>
<keyword evidence="3" id="KW-0378">Hydrolase</keyword>
<dbReference type="InterPro" id="IPR051607">
    <property type="entry name" value="Metallo-dep_hydrolases"/>
</dbReference>
<dbReference type="InterPro" id="IPR011059">
    <property type="entry name" value="Metal-dep_hydrolase_composite"/>
</dbReference>
<dbReference type="GO" id="GO:0019239">
    <property type="term" value="F:deaminase activity"/>
    <property type="evidence" value="ECO:0007669"/>
    <property type="project" value="TreeGrafter"/>
</dbReference>
<dbReference type="STRING" id="108015.GA0061099_1010201"/>
<accession>A0A0R3CPY4</accession>
<feature type="domain" description="Amidohydrolase-related" evidence="5">
    <location>
        <begin position="46"/>
        <end position="426"/>
    </location>
</feature>
<proteinExistence type="predicted"/>